<reference evidence="2" key="1">
    <citation type="journal article" date="2015" name="Nat. Genet.">
        <title>The genome and transcriptome of the zoonotic hookworm Ancylostoma ceylanicum identify infection-specific gene families.</title>
        <authorList>
            <person name="Schwarz E.M."/>
            <person name="Hu Y."/>
            <person name="Antoshechkin I."/>
            <person name="Miller M.M."/>
            <person name="Sternberg P.W."/>
            <person name="Aroian R.V."/>
        </authorList>
    </citation>
    <scope>NUCLEOTIDE SEQUENCE</scope>
    <source>
        <strain evidence="2">HY135</strain>
    </source>
</reference>
<evidence type="ECO:0000313" key="1">
    <source>
        <dbReference type="EMBL" id="EYC21615.1"/>
    </source>
</evidence>
<proteinExistence type="predicted"/>
<dbReference type="Proteomes" id="UP000024635">
    <property type="component" value="Unassembled WGS sequence"/>
</dbReference>
<organism evidence="1 2">
    <name type="scientific">Ancylostoma ceylanicum</name>
    <dbReference type="NCBI Taxonomy" id="53326"/>
    <lineage>
        <taxon>Eukaryota</taxon>
        <taxon>Metazoa</taxon>
        <taxon>Ecdysozoa</taxon>
        <taxon>Nematoda</taxon>
        <taxon>Chromadorea</taxon>
        <taxon>Rhabditida</taxon>
        <taxon>Rhabditina</taxon>
        <taxon>Rhabditomorpha</taxon>
        <taxon>Strongyloidea</taxon>
        <taxon>Ancylostomatidae</taxon>
        <taxon>Ancylostomatinae</taxon>
        <taxon>Ancylostoma</taxon>
    </lineage>
</organism>
<name>A0A016V2F6_9BILA</name>
<evidence type="ECO:0000313" key="2">
    <source>
        <dbReference type="Proteomes" id="UP000024635"/>
    </source>
</evidence>
<dbReference type="EMBL" id="JARK01001355">
    <property type="protein sequence ID" value="EYC21615.1"/>
    <property type="molecule type" value="Genomic_DNA"/>
</dbReference>
<sequence>MPDPLTLVRLVKSCGTFRPSRSMESILYGSLVGCYRKHNKAHANWHVVFRTLPFTCAFRASKCNSDGAFKHGLYRSILSSQEN</sequence>
<protein>
    <submittedName>
        <fullName evidence="1">Uncharacterized protein</fullName>
    </submittedName>
</protein>
<keyword evidence="2" id="KW-1185">Reference proteome</keyword>
<dbReference type="AlphaFoldDB" id="A0A016V2F6"/>
<comment type="caution">
    <text evidence="1">The sequence shown here is derived from an EMBL/GenBank/DDBJ whole genome shotgun (WGS) entry which is preliminary data.</text>
</comment>
<accession>A0A016V2F6</accession>
<gene>
    <name evidence="1" type="primary">Acey_s0019.g3927</name>
    <name evidence="1" type="ORF">Y032_0019g3927</name>
</gene>